<protein>
    <recommendedName>
        <fullName evidence="4">DUF3108 domain-containing protein</fullName>
    </recommendedName>
</protein>
<keyword evidence="3" id="KW-1185">Reference proteome</keyword>
<dbReference type="OrthoDB" id="5514339at2"/>
<accession>A0A2Z4FK06</accession>
<evidence type="ECO:0000256" key="1">
    <source>
        <dbReference type="SAM" id="MobiDB-lite"/>
    </source>
</evidence>
<name>A0A2Z4FK06_9DELT</name>
<dbReference type="AlphaFoldDB" id="A0A2Z4FK06"/>
<evidence type="ECO:0000313" key="2">
    <source>
        <dbReference type="EMBL" id="AWV89056.1"/>
    </source>
</evidence>
<sequence>MHRLADIDPNHSIDTLNFRAAMFPMITPQTPGHRGRLAALCVALFFALSLISTLAFAQTNDEAETEVPATKKRVNTTNRTLGPKMQRARPARVVPKNKKLSAKATRVGPAQSKVVQPAPAPAPKPQPAAFRWPNEELYFSIRFNGIEAMRAILRSGDQQRAKNRDYVPISAFAQSVGFFHKVYPLVDRANTFIDPADARPIRSEKHFEERGQTRIYKVDFWADLYRAEVFKSRKTSSQRYNHAIPYETHDMLSWYYHLRARPDFKVGDKFEYYVYDGWKFSRVDMEVVGKEDVYTPMGWFKGWKIKFSRNVLTAQRRRDKKKKPATPALTMKTPNDHSGHLWVSRDANRLPIRVAIDSQFGTGIAELIKYTPHSK</sequence>
<dbReference type="Proteomes" id="UP000249799">
    <property type="component" value="Chromosome"/>
</dbReference>
<dbReference type="Pfam" id="PF11306">
    <property type="entry name" value="DUF3108"/>
    <property type="match status" value="1"/>
</dbReference>
<gene>
    <name evidence="2" type="ORF">DN745_06790</name>
</gene>
<dbReference type="KEGG" id="bsed:DN745_06790"/>
<reference evidence="2 3" key="1">
    <citation type="submission" date="2018-06" db="EMBL/GenBank/DDBJ databases">
        <title>Lujinxingia sediminis gen. nov. sp. nov., a new facultative anaerobic member of the class Deltaproteobacteria, and proposal of Lujinxingaceae fam. nov.</title>
        <authorList>
            <person name="Guo L.-Y."/>
            <person name="Li C.-M."/>
            <person name="Wang S."/>
            <person name="Du Z.-J."/>
        </authorList>
    </citation>
    <scope>NUCLEOTIDE SEQUENCE [LARGE SCALE GENOMIC DNA]</scope>
    <source>
        <strain evidence="2 3">FA350</strain>
    </source>
</reference>
<proteinExistence type="predicted"/>
<evidence type="ECO:0008006" key="4">
    <source>
        <dbReference type="Google" id="ProtNLM"/>
    </source>
</evidence>
<organism evidence="2 3">
    <name type="scientific">Bradymonas sediminis</name>
    <dbReference type="NCBI Taxonomy" id="1548548"/>
    <lineage>
        <taxon>Bacteria</taxon>
        <taxon>Deltaproteobacteria</taxon>
        <taxon>Bradymonadales</taxon>
        <taxon>Bradymonadaceae</taxon>
        <taxon>Bradymonas</taxon>
    </lineage>
</organism>
<dbReference type="InterPro" id="IPR021457">
    <property type="entry name" value="DUF3108"/>
</dbReference>
<evidence type="ECO:0000313" key="3">
    <source>
        <dbReference type="Proteomes" id="UP000249799"/>
    </source>
</evidence>
<feature type="region of interest" description="Disordered" evidence="1">
    <location>
        <begin position="94"/>
        <end position="127"/>
    </location>
</feature>
<dbReference type="EMBL" id="CP030032">
    <property type="protein sequence ID" value="AWV89056.1"/>
    <property type="molecule type" value="Genomic_DNA"/>
</dbReference>